<dbReference type="GO" id="GO:0050661">
    <property type="term" value="F:NADP binding"/>
    <property type="evidence" value="ECO:0007669"/>
    <property type="project" value="UniProtKB-UniRule"/>
</dbReference>
<dbReference type="InterPro" id="IPR022674">
    <property type="entry name" value="G6P_DH_NAD-bd"/>
</dbReference>
<protein>
    <recommendedName>
        <fullName evidence="6">Glucose-6-phosphate 1-dehydrogenase</fullName>
        <shortName evidence="6">G6PD</shortName>
        <ecNumber evidence="6">1.1.1.49</ecNumber>
    </recommendedName>
</protein>
<accession>A0AAN4U2U0</accession>
<dbReference type="GeneID" id="78227428"/>
<feature type="binding site" evidence="6">
    <location>
        <position position="201"/>
    </location>
    <ligand>
        <name>substrate</name>
    </ligand>
</feature>
<dbReference type="InterPro" id="IPR036291">
    <property type="entry name" value="NAD(P)-bd_dom_sf"/>
</dbReference>
<organism evidence="9 10">
    <name type="scientific">Asaia bogorensis NBRC 16594</name>
    <dbReference type="NCBI Taxonomy" id="1231624"/>
    <lineage>
        <taxon>Bacteria</taxon>
        <taxon>Pseudomonadati</taxon>
        <taxon>Pseudomonadota</taxon>
        <taxon>Alphaproteobacteria</taxon>
        <taxon>Acetobacterales</taxon>
        <taxon>Acetobacteraceae</taxon>
        <taxon>Asaia</taxon>
    </lineage>
</organism>
<evidence type="ECO:0000256" key="6">
    <source>
        <dbReference type="HAMAP-Rule" id="MF_00966"/>
    </source>
</evidence>
<feature type="binding site" evidence="6">
    <location>
        <position position="254"/>
    </location>
    <ligand>
        <name>substrate</name>
    </ligand>
</feature>
<dbReference type="InterPro" id="IPR022675">
    <property type="entry name" value="G6P_DH_C"/>
</dbReference>
<evidence type="ECO:0000256" key="4">
    <source>
        <dbReference type="ARBA" id="ARBA00023002"/>
    </source>
</evidence>
<evidence type="ECO:0000313" key="9">
    <source>
        <dbReference type="EMBL" id="GEL53683.1"/>
    </source>
</evidence>
<dbReference type="RefSeq" id="WP_062165298.1">
    <property type="nucleotide sequence ID" value="NZ_AP014690.1"/>
</dbReference>
<dbReference type="HAMAP" id="MF_00966">
    <property type="entry name" value="G6PD"/>
    <property type="match status" value="1"/>
</dbReference>
<dbReference type="EC" id="1.1.1.49" evidence="6"/>
<dbReference type="SUPFAM" id="SSF51735">
    <property type="entry name" value="NAD(P)-binding Rossmann-fold domains"/>
    <property type="match status" value="1"/>
</dbReference>
<evidence type="ECO:0000259" key="8">
    <source>
        <dbReference type="Pfam" id="PF02781"/>
    </source>
</evidence>
<evidence type="ECO:0000259" key="7">
    <source>
        <dbReference type="Pfam" id="PF00479"/>
    </source>
</evidence>
<dbReference type="GO" id="GO:0004345">
    <property type="term" value="F:glucose-6-phosphate dehydrogenase activity"/>
    <property type="evidence" value="ECO:0007669"/>
    <property type="project" value="UniProtKB-UniRule"/>
</dbReference>
<evidence type="ECO:0000313" key="10">
    <source>
        <dbReference type="Proteomes" id="UP000321287"/>
    </source>
</evidence>
<dbReference type="SUPFAM" id="SSF55347">
    <property type="entry name" value="Glyceraldehyde-3-phosphate dehydrogenase-like, C-terminal domain"/>
    <property type="match status" value="1"/>
</dbReference>
<feature type="active site" description="Proton acceptor" evidence="6">
    <location>
        <position position="259"/>
    </location>
</feature>
<feature type="binding site" evidence="6">
    <location>
        <begin position="111"/>
        <end position="112"/>
    </location>
    <ligand>
        <name>NADP(+)</name>
        <dbReference type="ChEBI" id="CHEBI:58349"/>
    </ligand>
</feature>
<evidence type="ECO:0000256" key="5">
    <source>
        <dbReference type="ARBA" id="ARBA00023277"/>
    </source>
</evidence>
<gene>
    <name evidence="6 9" type="primary">zwf</name>
    <name evidence="9" type="ORF">ABO01nite_16900</name>
</gene>
<dbReference type="GO" id="GO:0006006">
    <property type="term" value="P:glucose metabolic process"/>
    <property type="evidence" value="ECO:0007669"/>
    <property type="project" value="UniProtKB-KW"/>
</dbReference>
<proteinExistence type="inferred from homology"/>
<dbReference type="Gene3D" id="3.40.50.720">
    <property type="entry name" value="NAD(P)-binding Rossmann-like Domain"/>
    <property type="match status" value="1"/>
</dbReference>
<comment type="caution">
    <text evidence="6">Lacks conserved residue(s) required for the propagation of feature annotation.</text>
</comment>
<evidence type="ECO:0000256" key="3">
    <source>
        <dbReference type="ARBA" id="ARBA00022857"/>
    </source>
</evidence>
<dbReference type="NCBIfam" id="TIGR00871">
    <property type="entry name" value="zwf"/>
    <property type="match status" value="1"/>
</dbReference>
<keyword evidence="10" id="KW-1185">Reference proteome</keyword>
<feature type="binding site" evidence="6">
    <location>
        <position position="355"/>
    </location>
    <ligand>
        <name>substrate</name>
    </ligand>
</feature>
<dbReference type="GO" id="GO:0005829">
    <property type="term" value="C:cytosol"/>
    <property type="evidence" value="ECO:0007669"/>
    <property type="project" value="TreeGrafter"/>
</dbReference>
<name>A0AAN4U2U0_9PROT</name>
<keyword evidence="5 6" id="KW-0119">Carbohydrate metabolism</keyword>
<comment type="catalytic activity">
    <reaction evidence="6">
        <text>D-glucose 6-phosphate + NADP(+) = 6-phospho-D-glucono-1,5-lactone + NADPH + H(+)</text>
        <dbReference type="Rhea" id="RHEA:15841"/>
        <dbReference type="ChEBI" id="CHEBI:15378"/>
        <dbReference type="ChEBI" id="CHEBI:57783"/>
        <dbReference type="ChEBI" id="CHEBI:57955"/>
        <dbReference type="ChEBI" id="CHEBI:58349"/>
        <dbReference type="ChEBI" id="CHEBI:61548"/>
        <dbReference type="EC" id="1.1.1.49"/>
    </reaction>
</comment>
<feature type="domain" description="Glucose-6-phosphate dehydrogenase NAD-binding" evidence="7">
    <location>
        <begin position="24"/>
        <end position="204"/>
    </location>
</feature>
<dbReference type="AlphaFoldDB" id="A0AAN4U2U0"/>
<dbReference type="Gene3D" id="3.30.360.10">
    <property type="entry name" value="Dihydrodipicolinate Reductase, domain 2"/>
    <property type="match status" value="1"/>
</dbReference>
<comment type="function">
    <text evidence="6">Catalyzes the oxidation of glucose 6-phosphate to 6-phosphogluconolactone.</text>
</comment>
<comment type="pathway">
    <text evidence="1 6">Carbohydrate degradation; pentose phosphate pathway; D-ribulose 5-phosphate from D-glucose 6-phosphate (oxidative stage): step 1/3.</text>
</comment>
<feature type="binding site" evidence="6">
    <location>
        <position position="235"/>
    </location>
    <ligand>
        <name>substrate</name>
    </ligand>
</feature>
<comment type="caution">
    <text evidence="9">The sequence shown here is derived from an EMBL/GenBank/DDBJ whole genome shotgun (WGS) entry which is preliminary data.</text>
</comment>
<feature type="binding site" evidence="6">
    <location>
        <position position="61"/>
    </location>
    <ligand>
        <name>NADP(+)</name>
        <dbReference type="ChEBI" id="CHEBI:58349"/>
    </ligand>
</feature>
<evidence type="ECO:0000256" key="2">
    <source>
        <dbReference type="ARBA" id="ARBA00022526"/>
    </source>
</evidence>
<reference evidence="9 10" key="1">
    <citation type="submission" date="2019-07" db="EMBL/GenBank/DDBJ databases">
        <title>Whole genome shotgun sequence of Asaia bogorensis NBRC 16594.</title>
        <authorList>
            <person name="Hosoyama A."/>
            <person name="Uohara A."/>
            <person name="Ohji S."/>
            <person name="Ichikawa N."/>
        </authorList>
    </citation>
    <scope>NUCLEOTIDE SEQUENCE [LARGE SCALE GENOMIC DNA]</scope>
    <source>
        <strain evidence="9 10">NBRC 16594</strain>
    </source>
</reference>
<sequence>MTSPADQLQNVLGQTSASQPCKLVIFGAGGDLTRRLLLTSLYDLAVANALPAGFQIIAIDRDEQKAQDWADRHFALAEQDAKDPSAEFSCPHLDRRAWDRVTHNAQYIAGDFTRPELFTTLSETLGGDSAIFYCAVAARFFAPIATALGEAGLLAEKAGFRRIVIEKPFGHDLASARALDETLRRQARESQIYRIDHFMGKEANQGILVARFSNVLFEPLWRREYIDHVQITAAETIGVESRGAFYEHTGALRDMVPNHLFVLLSLIAMEPPSSLAAEAIRQEKTRLLEAIRPVRAQDYVAGQYGAGEIAGSPVAAYRSEPGVATDSQTETYVAMRLDIDNWRWGGVPFYLRTGKRMKARRTEINIVFKKPPYALFNQDMNDPRTGNVIRFLLDPVRGVSIGFDAKQPGLEEVIAPVTSSFLYDSFFPKAPNVGYEALLHDCMAGNQMLFQSAGTIEAAWAAIDNVATTPVTPCLYEAGSQGPAEADALLARDGRQWLPVA</sequence>
<dbReference type="Pfam" id="PF00479">
    <property type="entry name" value="G6PD_N"/>
    <property type="match status" value="1"/>
</dbReference>
<dbReference type="EMBL" id="BJVS01000004">
    <property type="protein sequence ID" value="GEL53683.1"/>
    <property type="molecule type" value="Genomic_DNA"/>
</dbReference>
<dbReference type="PANTHER" id="PTHR23429">
    <property type="entry name" value="GLUCOSE-6-PHOSPHATE 1-DEHYDROGENASE G6PD"/>
    <property type="match status" value="1"/>
</dbReference>
<keyword evidence="3 6" id="KW-0521">NADP</keyword>
<evidence type="ECO:0000256" key="1">
    <source>
        <dbReference type="ARBA" id="ARBA00004937"/>
    </source>
</evidence>
<dbReference type="KEGG" id="abg:Asbog_02419"/>
<keyword evidence="2 6" id="KW-0313">Glucose metabolism</keyword>
<dbReference type="InterPro" id="IPR001282">
    <property type="entry name" value="G6P_DH"/>
</dbReference>
<feature type="domain" description="Glucose-6-phosphate dehydrogenase C-terminal" evidence="8">
    <location>
        <begin position="208"/>
        <end position="497"/>
    </location>
</feature>
<dbReference type="PRINTS" id="PR00079">
    <property type="entry name" value="G6PDHDRGNASE"/>
</dbReference>
<dbReference type="PIRSF" id="PIRSF000110">
    <property type="entry name" value="G6PD"/>
    <property type="match status" value="1"/>
</dbReference>
<dbReference type="Pfam" id="PF02781">
    <property type="entry name" value="G6PD_C"/>
    <property type="match status" value="1"/>
</dbReference>
<dbReference type="Proteomes" id="UP000321287">
    <property type="component" value="Unassembled WGS sequence"/>
</dbReference>
<dbReference type="GO" id="GO:0009051">
    <property type="term" value="P:pentose-phosphate shunt, oxidative branch"/>
    <property type="evidence" value="ECO:0007669"/>
    <property type="project" value="TreeGrafter"/>
</dbReference>
<feature type="binding site" evidence="6">
    <location>
        <position position="197"/>
    </location>
    <ligand>
        <name>substrate</name>
    </ligand>
</feature>
<feature type="binding site" evidence="6">
    <location>
        <position position="167"/>
    </location>
    <ligand>
        <name>NADP(+)</name>
        <dbReference type="ChEBI" id="CHEBI:58349"/>
    </ligand>
</feature>
<keyword evidence="4 6" id="KW-0560">Oxidoreductase</keyword>
<comment type="similarity">
    <text evidence="6">Belongs to the glucose-6-phosphate dehydrogenase family.</text>
</comment>
<dbReference type="PANTHER" id="PTHR23429:SF0">
    <property type="entry name" value="GLUCOSE-6-PHOSPHATE 1-DEHYDROGENASE"/>
    <property type="match status" value="1"/>
</dbReference>